<sequence>MIPRIALVGMPNVGKTALFNKLTGSFQRVANFPGVTVEKKTGWVSEGGEKIIEVIDLPGIYSLDATTLDEKVTKDFLLKKESQSSADLFVLVLDATNLEKSLFLAFQLKQLGYPLIIALNLFDEAKKRQFSINLDEFAKQLNAIVVPTSASTGEGVSDLVKALKTELSKKQKLELNMPEHAQKVFRSPAYVNGIFKSIDGLLKDVTITPLKPDTFSERIDSLVLHPVWGIVILFSLLILVFQTLFTWASPLMDGIEAMFGFVGEMASTYIDNELLKSLIVDGIISGVGGVLVFLPQIVLLFLFIQFLEDLGYLGRAAFLMDSFMRKIGLPGKSVIPLLSSHACAIPGILSTRVIDNYRERLITMLVIPLTTCSARLPVYAILIGALIPNVAVFGLPWLKLPGLVLFGLYMLGFVSALVVSLVFKKTLPHSSPSMLLMELPPYRVPKIKNLLLVMKNKAMIFLKKAGGIILVISIVIWVLVTFPQKDGVSHIEESYAASIGHVFEPVFRPLGFDWRITTALIPSIGAREVVVSALSMVLSIEEGAEGFEKNMSAALVQQFGLGTLVALLIWFVFAPQCISTFAVMKRETDSIKWPLIMVSYTLALAYLFAFLARMLINLWF</sequence>
<organism evidence="3 4">
    <name type="scientific">Peredibacter starrii</name>
    <dbReference type="NCBI Taxonomy" id="28202"/>
    <lineage>
        <taxon>Bacteria</taxon>
        <taxon>Pseudomonadati</taxon>
        <taxon>Bdellovibrionota</taxon>
        <taxon>Bacteriovoracia</taxon>
        <taxon>Bacteriovoracales</taxon>
        <taxon>Bacteriovoracaceae</taxon>
        <taxon>Peredibacter</taxon>
    </lineage>
</organism>
<keyword evidence="1" id="KW-0812">Transmembrane</keyword>
<accession>A0AAX4HRJ7</accession>
<dbReference type="GO" id="GO:0005886">
    <property type="term" value="C:plasma membrane"/>
    <property type="evidence" value="ECO:0007669"/>
    <property type="project" value="TreeGrafter"/>
</dbReference>
<name>A0AAX4HRJ7_9BACT</name>
<keyword evidence="4" id="KW-1185">Reference proteome</keyword>
<dbReference type="KEGG" id="psti:SOO65_04295"/>
<dbReference type="InterPro" id="IPR027417">
    <property type="entry name" value="P-loop_NTPase"/>
</dbReference>
<evidence type="ECO:0000313" key="3">
    <source>
        <dbReference type="EMBL" id="WPU65959.1"/>
    </source>
</evidence>
<feature type="transmembrane region" description="Helical" evidence="1">
    <location>
        <begin position="361"/>
        <end position="388"/>
    </location>
</feature>
<dbReference type="GO" id="GO:0005525">
    <property type="term" value="F:GTP binding"/>
    <property type="evidence" value="ECO:0007669"/>
    <property type="project" value="InterPro"/>
</dbReference>
<dbReference type="Gene3D" id="3.40.50.300">
    <property type="entry name" value="P-loop containing nucleotide triphosphate hydrolases"/>
    <property type="match status" value="1"/>
</dbReference>
<reference evidence="3 4" key="1">
    <citation type="submission" date="2023-11" db="EMBL/GenBank/DDBJ databases">
        <title>Peredibacter starrii A3.12.</title>
        <authorList>
            <person name="Mitchell R.J."/>
        </authorList>
    </citation>
    <scope>NUCLEOTIDE SEQUENCE [LARGE SCALE GENOMIC DNA]</scope>
    <source>
        <strain evidence="3 4">A3.12</strain>
    </source>
</reference>
<dbReference type="Pfam" id="PF02421">
    <property type="entry name" value="FeoB_N"/>
    <property type="match status" value="1"/>
</dbReference>
<feature type="transmembrane region" description="Helical" evidence="1">
    <location>
        <begin position="227"/>
        <end position="248"/>
    </location>
</feature>
<dbReference type="InterPro" id="IPR005225">
    <property type="entry name" value="Small_GTP-bd"/>
</dbReference>
<dbReference type="GO" id="GO:0015093">
    <property type="term" value="F:ferrous iron transmembrane transporter activity"/>
    <property type="evidence" value="ECO:0007669"/>
    <property type="project" value="InterPro"/>
</dbReference>
<dbReference type="InterPro" id="IPR011640">
    <property type="entry name" value="Fe2_transport_prot_B_C"/>
</dbReference>
<dbReference type="AlphaFoldDB" id="A0AAX4HRJ7"/>
<dbReference type="PROSITE" id="PS51711">
    <property type="entry name" value="G_FEOB"/>
    <property type="match status" value="1"/>
</dbReference>
<feature type="transmembrane region" description="Helical" evidence="1">
    <location>
        <begin position="595"/>
        <end position="616"/>
    </location>
</feature>
<feature type="transmembrane region" description="Helical" evidence="1">
    <location>
        <begin position="559"/>
        <end position="583"/>
    </location>
</feature>
<dbReference type="Pfam" id="PF07670">
    <property type="entry name" value="Gate"/>
    <property type="match status" value="2"/>
</dbReference>
<dbReference type="InterPro" id="IPR006073">
    <property type="entry name" value="GTP-bd"/>
</dbReference>
<dbReference type="InterPro" id="IPR050860">
    <property type="entry name" value="FeoB_GTPase"/>
</dbReference>
<evidence type="ECO:0000259" key="2">
    <source>
        <dbReference type="PROSITE" id="PS51711"/>
    </source>
</evidence>
<feature type="domain" description="FeoB-type G" evidence="2">
    <location>
        <begin position="2"/>
        <end position="173"/>
    </location>
</feature>
<evidence type="ECO:0000256" key="1">
    <source>
        <dbReference type="SAM" id="Phobius"/>
    </source>
</evidence>
<dbReference type="InterPro" id="IPR030389">
    <property type="entry name" value="G_FEOB_dom"/>
</dbReference>
<dbReference type="Proteomes" id="UP001324634">
    <property type="component" value="Chromosome"/>
</dbReference>
<proteinExistence type="predicted"/>
<dbReference type="Pfam" id="PF07664">
    <property type="entry name" value="FeoB_C"/>
    <property type="match status" value="1"/>
</dbReference>
<feature type="transmembrane region" description="Helical" evidence="1">
    <location>
        <begin position="283"/>
        <end position="307"/>
    </location>
</feature>
<dbReference type="NCBIfam" id="TIGR00231">
    <property type="entry name" value="small_GTP"/>
    <property type="match status" value="1"/>
</dbReference>
<gene>
    <name evidence="3" type="ORF">SOO65_04295</name>
</gene>
<feature type="transmembrane region" description="Helical" evidence="1">
    <location>
        <begin position="461"/>
        <end position="480"/>
    </location>
</feature>
<dbReference type="PANTHER" id="PTHR43185:SF1">
    <property type="entry name" value="FE(2+) TRANSPORTER FEOB"/>
    <property type="match status" value="1"/>
</dbReference>
<dbReference type="EMBL" id="CP139487">
    <property type="protein sequence ID" value="WPU65959.1"/>
    <property type="molecule type" value="Genomic_DNA"/>
</dbReference>
<dbReference type="CDD" id="cd01879">
    <property type="entry name" value="FeoB"/>
    <property type="match status" value="1"/>
</dbReference>
<dbReference type="SUPFAM" id="SSF52540">
    <property type="entry name" value="P-loop containing nucleoside triphosphate hydrolases"/>
    <property type="match status" value="1"/>
</dbReference>
<dbReference type="InterPro" id="IPR011642">
    <property type="entry name" value="Gate_dom"/>
</dbReference>
<evidence type="ECO:0000313" key="4">
    <source>
        <dbReference type="Proteomes" id="UP001324634"/>
    </source>
</evidence>
<dbReference type="PRINTS" id="PR00326">
    <property type="entry name" value="GTP1OBG"/>
</dbReference>
<dbReference type="PANTHER" id="PTHR43185">
    <property type="entry name" value="FERROUS IRON TRANSPORT PROTEIN B"/>
    <property type="match status" value="1"/>
</dbReference>
<feature type="transmembrane region" description="Helical" evidence="1">
    <location>
        <begin position="400"/>
        <end position="423"/>
    </location>
</feature>
<keyword evidence="1" id="KW-1133">Transmembrane helix</keyword>
<protein>
    <submittedName>
        <fullName evidence="3">Ferrous iron transporter B</fullName>
    </submittedName>
</protein>
<dbReference type="RefSeq" id="WP_321397496.1">
    <property type="nucleotide sequence ID" value="NZ_CP139487.1"/>
</dbReference>
<keyword evidence="1" id="KW-0472">Membrane</keyword>